<keyword evidence="1" id="KW-0812">Transmembrane</keyword>
<evidence type="ECO:0000256" key="1">
    <source>
        <dbReference type="SAM" id="Phobius"/>
    </source>
</evidence>
<reference evidence="3 5" key="2">
    <citation type="submission" date="2019-03" db="EMBL/GenBank/DDBJ databases">
        <title>Genomic Encyclopedia of Type Strains, Phase IV (KMG-IV): sequencing the most valuable type-strain genomes for metagenomic binning, comparative biology and taxonomic classification.</title>
        <authorList>
            <person name="Goeker M."/>
        </authorList>
    </citation>
    <scope>NUCLEOTIDE SEQUENCE [LARGE SCALE GENOMIC DNA]</scope>
    <source>
        <strain evidence="3 5">DSM 15264</strain>
    </source>
</reference>
<sequence length="149" mass="16184">MSDVAKQRAIRRARGFTLIELMIVVVILGILATIAYPNYREYVRRGQRAEARSTLLEAAQFMARFYAANDRYDETRNGTEVALPETLRRSPANGTQSYAISLASVTATSYTLQAVPTGGMADDRCGTLTLTSTGQRGASGGAPVAECWK</sequence>
<organism evidence="2 4">
    <name type="scientific">Caldimonas thermodepolymerans</name>
    <dbReference type="NCBI Taxonomy" id="215580"/>
    <lineage>
        <taxon>Bacteria</taxon>
        <taxon>Pseudomonadati</taxon>
        <taxon>Pseudomonadota</taxon>
        <taxon>Betaproteobacteria</taxon>
        <taxon>Burkholderiales</taxon>
        <taxon>Sphaerotilaceae</taxon>
        <taxon>Caldimonas</taxon>
    </lineage>
</organism>
<keyword evidence="1" id="KW-1133">Transmembrane helix</keyword>
<dbReference type="Pfam" id="PF16732">
    <property type="entry name" value="ComP_DUS"/>
    <property type="match status" value="1"/>
</dbReference>
<reference evidence="2 4" key="1">
    <citation type="submission" date="2018-02" db="EMBL/GenBank/DDBJ databases">
        <title>Reclassifiation of [Polyangium] brachysporum DSM 7029 as Guopingzhaonella breviflexa gen. nov., sp. nov., a member of the family Comamonadaceae.</title>
        <authorList>
            <person name="Tang B."/>
        </authorList>
    </citation>
    <scope>NUCLEOTIDE SEQUENCE [LARGE SCALE GENOMIC DNA]</scope>
    <source>
        <strain evidence="2 4">DSM 15344</strain>
    </source>
</reference>
<feature type="transmembrane region" description="Helical" evidence="1">
    <location>
        <begin position="21"/>
        <end position="39"/>
    </location>
</feature>
<dbReference type="NCBIfam" id="TIGR02532">
    <property type="entry name" value="IV_pilin_GFxxxE"/>
    <property type="match status" value="1"/>
</dbReference>
<accession>A0A2S5T9B3</accession>
<dbReference type="Pfam" id="PF07963">
    <property type="entry name" value="N_methyl"/>
    <property type="match status" value="1"/>
</dbReference>
<proteinExistence type="predicted"/>
<keyword evidence="4" id="KW-1185">Reference proteome</keyword>
<keyword evidence="1" id="KW-0472">Membrane</keyword>
<dbReference type="InterPro" id="IPR031982">
    <property type="entry name" value="PilE-like"/>
</dbReference>
<dbReference type="RefSeq" id="WP_104355792.1">
    <property type="nucleotide sequence ID" value="NZ_CALFFA010000024.1"/>
</dbReference>
<dbReference type="SUPFAM" id="SSF54523">
    <property type="entry name" value="Pili subunits"/>
    <property type="match status" value="1"/>
</dbReference>
<dbReference type="AlphaFoldDB" id="A0A2S5T9B3"/>
<comment type="caution">
    <text evidence="2">The sequence shown here is derived from an EMBL/GenBank/DDBJ whole genome shotgun (WGS) entry which is preliminary data.</text>
</comment>
<dbReference type="Proteomes" id="UP000294772">
    <property type="component" value="Unassembled WGS sequence"/>
</dbReference>
<evidence type="ECO:0000313" key="4">
    <source>
        <dbReference type="Proteomes" id="UP000239406"/>
    </source>
</evidence>
<dbReference type="PROSITE" id="PS00409">
    <property type="entry name" value="PROKAR_NTER_METHYL"/>
    <property type="match status" value="1"/>
</dbReference>
<dbReference type="EMBL" id="PSNY01000001">
    <property type="protein sequence ID" value="PPE71600.1"/>
    <property type="molecule type" value="Genomic_DNA"/>
</dbReference>
<dbReference type="Gene3D" id="3.30.700.10">
    <property type="entry name" value="Glycoprotein, Type 4 Pilin"/>
    <property type="match status" value="1"/>
</dbReference>
<gene>
    <name evidence="2" type="ORF">C1702_00970</name>
    <name evidence="3" type="ORF">EV676_102208</name>
</gene>
<dbReference type="PANTHER" id="PTHR30093:SF47">
    <property type="entry name" value="TYPE IV PILUS NON-CORE MINOR PILIN PILE"/>
    <property type="match status" value="1"/>
</dbReference>
<dbReference type="InterPro" id="IPR045584">
    <property type="entry name" value="Pilin-like"/>
</dbReference>
<dbReference type="PANTHER" id="PTHR30093">
    <property type="entry name" value="GENERAL SECRETION PATHWAY PROTEIN G"/>
    <property type="match status" value="1"/>
</dbReference>
<evidence type="ECO:0000313" key="3">
    <source>
        <dbReference type="EMBL" id="TCP08700.1"/>
    </source>
</evidence>
<dbReference type="GO" id="GO:0043683">
    <property type="term" value="P:type IV pilus assembly"/>
    <property type="evidence" value="ECO:0007669"/>
    <property type="project" value="InterPro"/>
</dbReference>
<evidence type="ECO:0000313" key="5">
    <source>
        <dbReference type="Proteomes" id="UP000294772"/>
    </source>
</evidence>
<dbReference type="OrthoDB" id="8592370at2"/>
<protein>
    <submittedName>
        <fullName evidence="2">Type IV pilin</fullName>
    </submittedName>
    <submittedName>
        <fullName evidence="3">Type IV pilus assembly protein PilE</fullName>
    </submittedName>
</protein>
<dbReference type="Proteomes" id="UP000239406">
    <property type="component" value="Unassembled WGS sequence"/>
</dbReference>
<name>A0A2S5T9B3_9BURK</name>
<dbReference type="EMBL" id="SLXF01000002">
    <property type="protein sequence ID" value="TCP08700.1"/>
    <property type="molecule type" value="Genomic_DNA"/>
</dbReference>
<dbReference type="InterPro" id="IPR012902">
    <property type="entry name" value="N_methyl_site"/>
</dbReference>
<evidence type="ECO:0000313" key="2">
    <source>
        <dbReference type="EMBL" id="PPE71600.1"/>
    </source>
</evidence>